<reference evidence="11" key="1">
    <citation type="journal article" date="2011" name="BMC Genomics">
        <title>Complete genome sequence of the filamentous anoxygenic phototrophic bacterium Chloroflexus aurantiacus.</title>
        <authorList>
            <person name="Tang K.H."/>
            <person name="Barry K."/>
            <person name="Chertkov O."/>
            <person name="Dalin E."/>
            <person name="Han C.S."/>
            <person name="Hauser L.J."/>
            <person name="Honchak B.M."/>
            <person name="Karbach L.E."/>
            <person name="Land M.L."/>
            <person name="Lapidus A."/>
            <person name="Larimer F.W."/>
            <person name="Mikhailova N."/>
            <person name="Pitluck S."/>
            <person name="Pierson B.K."/>
            <person name="Blankenship R.E."/>
        </authorList>
    </citation>
    <scope>NUCLEOTIDE SEQUENCE [LARGE SCALE GENOMIC DNA]</scope>
    <source>
        <strain evidence="11">ATCC 29366 / DSM 635 / J-10-fl</strain>
    </source>
</reference>
<dbReference type="InterPro" id="IPR050445">
    <property type="entry name" value="Bact_polysacc_biosynth/exp"/>
</dbReference>
<dbReference type="EnsemblBacteria" id="ABY33362">
    <property type="protein sequence ID" value="ABY33362"/>
    <property type="gene ID" value="Caur_0108"/>
</dbReference>
<dbReference type="PANTHER" id="PTHR32309:SF13">
    <property type="entry name" value="FERRIC ENTEROBACTIN TRANSPORT PROTEIN FEPE"/>
    <property type="match status" value="1"/>
</dbReference>
<evidence type="ECO:0000256" key="4">
    <source>
        <dbReference type="ARBA" id="ARBA00022741"/>
    </source>
</evidence>
<dbReference type="GO" id="GO:0004715">
    <property type="term" value="F:non-membrane spanning protein tyrosine kinase activity"/>
    <property type="evidence" value="ECO:0007669"/>
    <property type="project" value="UniProtKB-EC"/>
</dbReference>
<keyword evidence="4" id="KW-0547">Nucleotide-binding</keyword>
<dbReference type="eggNOG" id="COG0489">
    <property type="taxonomic scope" value="Bacteria"/>
</dbReference>
<comment type="similarity">
    <text evidence="1">Belongs to the CpsD/CapB family.</text>
</comment>
<dbReference type="STRING" id="324602.Caur_0108"/>
<dbReference type="FunCoup" id="A9WBF5">
    <property type="interactions" value="32"/>
</dbReference>
<accession>A9WBF5</accession>
<dbReference type="NCBIfam" id="TIGR01007">
    <property type="entry name" value="eps_fam"/>
    <property type="match status" value="1"/>
</dbReference>
<evidence type="ECO:0000256" key="6">
    <source>
        <dbReference type="ARBA" id="ARBA00022840"/>
    </source>
</evidence>
<keyword evidence="11" id="KW-1185">Reference proteome</keyword>
<dbReference type="EC" id="2.7.10.2" evidence="2"/>
<dbReference type="InParanoid" id="A9WBF5"/>
<keyword evidence="7" id="KW-0829">Tyrosine-protein kinase</keyword>
<dbReference type="CDD" id="cd05387">
    <property type="entry name" value="BY-kinase"/>
    <property type="match status" value="1"/>
</dbReference>
<evidence type="ECO:0000256" key="3">
    <source>
        <dbReference type="ARBA" id="ARBA00022679"/>
    </source>
</evidence>
<dbReference type="HOGENOM" id="CLU_052027_2_4_0"/>
<dbReference type="Gene3D" id="3.40.50.300">
    <property type="entry name" value="P-loop containing nucleotide triphosphate hydrolases"/>
    <property type="match status" value="1"/>
</dbReference>
<comment type="catalytic activity">
    <reaction evidence="8">
        <text>L-tyrosyl-[protein] + ATP = O-phospho-L-tyrosyl-[protein] + ADP + H(+)</text>
        <dbReference type="Rhea" id="RHEA:10596"/>
        <dbReference type="Rhea" id="RHEA-COMP:10136"/>
        <dbReference type="Rhea" id="RHEA-COMP:20101"/>
        <dbReference type="ChEBI" id="CHEBI:15378"/>
        <dbReference type="ChEBI" id="CHEBI:30616"/>
        <dbReference type="ChEBI" id="CHEBI:46858"/>
        <dbReference type="ChEBI" id="CHEBI:61978"/>
        <dbReference type="ChEBI" id="CHEBI:456216"/>
        <dbReference type="EC" id="2.7.10.2"/>
    </reaction>
</comment>
<dbReference type="KEGG" id="cau:Caur_0108"/>
<dbReference type="PANTHER" id="PTHR32309">
    <property type="entry name" value="TYROSINE-PROTEIN KINASE"/>
    <property type="match status" value="1"/>
</dbReference>
<evidence type="ECO:0000256" key="1">
    <source>
        <dbReference type="ARBA" id="ARBA00007316"/>
    </source>
</evidence>
<evidence type="ECO:0000313" key="11">
    <source>
        <dbReference type="Proteomes" id="UP000002008"/>
    </source>
</evidence>
<gene>
    <name evidence="10" type="ordered locus">Caur_0108</name>
</gene>
<dbReference type="Proteomes" id="UP000002008">
    <property type="component" value="Chromosome"/>
</dbReference>
<sequence length="214" mass="23213">MIVTSSSEQVLITLREPASAAAEAYRTLRTNILFSSLDKPIHTLLITSAEPTPEKSLTAANLAVTMAQAEQRVLLVDCDLRQPMLHTIFGLANEQGLTSAILDQEAPLAIQPTEVPGLSLLPSGPLPPRPADLLGSRRMEGLLHRLRQAADIVIFDTPPVQNVTDALVLSTRVDGVLLVVQAGRSRRDRVREARQKLEKVKANLLGVVLSNARL</sequence>
<name>A9WBF5_CHLAA</name>
<evidence type="ECO:0000256" key="7">
    <source>
        <dbReference type="ARBA" id="ARBA00023137"/>
    </source>
</evidence>
<dbReference type="Pfam" id="PF13614">
    <property type="entry name" value="AAA_31"/>
    <property type="match status" value="1"/>
</dbReference>
<dbReference type="EMBL" id="CP000909">
    <property type="protein sequence ID" value="ABY33362.1"/>
    <property type="molecule type" value="Genomic_DNA"/>
</dbReference>
<dbReference type="InterPro" id="IPR005702">
    <property type="entry name" value="Wzc-like_C"/>
</dbReference>
<keyword evidence="3 10" id="KW-0808">Transferase</keyword>
<keyword evidence="6" id="KW-0067">ATP-binding</keyword>
<dbReference type="GO" id="GO:0005524">
    <property type="term" value="F:ATP binding"/>
    <property type="evidence" value="ECO:0007669"/>
    <property type="project" value="UniProtKB-KW"/>
</dbReference>
<evidence type="ECO:0000259" key="9">
    <source>
        <dbReference type="Pfam" id="PF13614"/>
    </source>
</evidence>
<dbReference type="RefSeq" id="WP_012256018.1">
    <property type="nucleotide sequence ID" value="NC_010175.1"/>
</dbReference>
<dbReference type="SUPFAM" id="SSF52540">
    <property type="entry name" value="P-loop containing nucleoside triphosphate hydrolases"/>
    <property type="match status" value="1"/>
</dbReference>
<dbReference type="InterPro" id="IPR025669">
    <property type="entry name" value="AAA_dom"/>
</dbReference>
<evidence type="ECO:0000256" key="5">
    <source>
        <dbReference type="ARBA" id="ARBA00022777"/>
    </source>
</evidence>
<evidence type="ECO:0000256" key="2">
    <source>
        <dbReference type="ARBA" id="ARBA00011903"/>
    </source>
</evidence>
<feature type="domain" description="AAA" evidence="9">
    <location>
        <begin position="55"/>
        <end position="184"/>
    </location>
</feature>
<evidence type="ECO:0000256" key="8">
    <source>
        <dbReference type="ARBA" id="ARBA00051245"/>
    </source>
</evidence>
<dbReference type="PATRIC" id="fig|324602.8.peg.125"/>
<dbReference type="AlphaFoldDB" id="A9WBF5"/>
<organism evidence="10 11">
    <name type="scientific">Chloroflexus aurantiacus (strain ATCC 29366 / DSM 635 / J-10-fl)</name>
    <dbReference type="NCBI Taxonomy" id="324602"/>
    <lineage>
        <taxon>Bacteria</taxon>
        <taxon>Bacillati</taxon>
        <taxon>Chloroflexota</taxon>
        <taxon>Chloroflexia</taxon>
        <taxon>Chloroflexales</taxon>
        <taxon>Chloroflexineae</taxon>
        <taxon>Chloroflexaceae</taxon>
        <taxon>Chloroflexus</taxon>
    </lineage>
</organism>
<evidence type="ECO:0000313" key="10">
    <source>
        <dbReference type="EMBL" id="ABY33362.1"/>
    </source>
</evidence>
<keyword evidence="5" id="KW-0418">Kinase</keyword>
<dbReference type="InterPro" id="IPR027417">
    <property type="entry name" value="P-loop_NTPase"/>
</dbReference>
<protein>
    <recommendedName>
        <fullName evidence="2">non-specific protein-tyrosine kinase</fullName>
        <ecNumber evidence="2">2.7.10.2</ecNumber>
    </recommendedName>
</protein>
<proteinExistence type="inferred from homology"/>